<dbReference type="EMBL" id="PECL01000007">
    <property type="protein sequence ID" value="TEA06288.1"/>
    <property type="molecule type" value="Genomic_DNA"/>
</dbReference>
<dbReference type="AlphaFoldDB" id="A0A4R8SVJ0"/>
<organism evidence="2 3">
    <name type="scientific">Mycobacteroides salmoniphilum</name>
    <dbReference type="NCBI Taxonomy" id="404941"/>
    <lineage>
        <taxon>Bacteria</taxon>
        <taxon>Bacillati</taxon>
        <taxon>Actinomycetota</taxon>
        <taxon>Actinomycetes</taxon>
        <taxon>Mycobacteriales</taxon>
        <taxon>Mycobacteriaceae</taxon>
        <taxon>Mycobacteroides</taxon>
    </lineage>
</organism>
<keyword evidence="1" id="KW-0812">Transmembrane</keyword>
<reference evidence="2 3" key="1">
    <citation type="journal article" date="2019" name="Sci. Rep.">
        <title>Extended insight into the Mycobacterium chelonae-abscessus complex through whole genome sequencing of Mycobacterium salmoniphilum outbreak and Mycobacterium salmoniphilum-like strains.</title>
        <authorList>
            <person name="Behra P.R.K."/>
            <person name="Das S."/>
            <person name="Pettersson B.M.F."/>
            <person name="Shirreff L."/>
            <person name="DuCote T."/>
            <person name="Jacobsson K.G."/>
            <person name="Ennis D.G."/>
            <person name="Kirsebom L.A."/>
        </authorList>
    </citation>
    <scope>NUCLEOTIDE SEQUENCE [LARGE SCALE GENOMIC DNA]</scope>
    <source>
        <strain evidence="2 3">CCUG 60884</strain>
    </source>
</reference>
<protein>
    <submittedName>
        <fullName evidence="2">Uncharacterized protein</fullName>
    </submittedName>
</protein>
<feature type="transmembrane region" description="Helical" evidence="1">
    <location>
        <begin position="48"/>
        <end position="71"/>
    </location>
</feature>
<keyword evidence="1" id="KW-0472">Membrane</keyword>
<gene>
    <name evidence="2" type="ORF">CCUG60884_01426</name>
</gene>
<keyword evidence="1" id="KW-1133">Transmembrane helix</keyword>
<dbReference type="RefSeq" id="WP_134083225.1">
    <property type="nucleotide sequence ID" value="NZ_PECL01000007.1"/>
</dbReference>
<proteinExistence type="predicted"/>
<sequence>MVKKIITAMLLVAGVLAGLYLASVGIVLQRVTQFSYEFDQQSGAWSYLWWLVSALGIALIAACIWGGIRFFRRRPEGAHVR</sequence>
<evidence type="ECO:0000256" key="1">
    <source>
        <dbReference type="SAM" id="Phobius"/>
    </source>
</evidence>
<accession>A0A4R8SVJ0</accession>
<comment type="caution">
    <text evidence="2">The sequence shown here is derived from an EMBL/GenBank/DDBJ whole genome shotgun (WGS) entry which is preliminary data.</text>
</comment>
<evidence type="ECO:0000313" key="3">
    <source>
        <dbReference type="Proteomes" id="UP000294604"/>
    </source>
</evidence>
<dbReference type="Proteomes" id="UP000294604">
    <property type="component" value="Unassembled WGS sequence"/>
</dbReference>
<name>A0A4R8SVJ0_9MYCO</name>
<feature type="transmembrane region" description="Helical" evidence="1">
    <location>
        <begin position="7"/>
        <end position="28"/>
    </location>
</feature>
<evidence type="ECO:0000313" key="2">
    <source>
        <dbReference type="EMBL" id="TEA06288.1"/>
    </source>
</evidence>